<accession>A0ABV9ID78</accession>
<dbReference type="EMBL" id="JBHSEI010000015">
    <property type="protein sequence ID" value="MFC4640307.1"/>
    <property type="molecule type" value="Genomic_DNA"/>
</dbReference>
<keyword evidence="3" id="KW-1185">Reference proteome</keyword>
<dbReference type="RefSeq" id="WP_380063284.1">
    <property type="nucleotide sequence ID" value="NZ_JBHSEI010000015.1"/>
</dbReference>
<evidence type="ECO:0000259" key="1">
    <source>
        <dbReference type="Pfam" id="PF02492"/>
    </source>
</evidence>
<evidence type="ECO:0000313" key="3">
    <source>
        <dbReference type="Proteomes" id="UP001595952"/>
    </source>
</evidence>
<feature type="domain" description="CobW/HypB/UreG nucleotide-binding" evidence="1">
    <location>
        <begin position="10"/>
        <end position="43"/>
    </location>
</feature>
<dbReference type="InterPro" id="IPR027417">
    <property type="entry name" value="P-loop_NTPase"/>
</dbReference>
<dbReference type="Pfam" id="PF02492">
    <property type="entry name" value="cobW"/>
    <property type="match status" value="1"/>
</dbReference>
<proteinExistence type="predicted"/>
<dbReference type="InterPro" id="IPR003495">
    <property type="entry name" value="CobW/HypB/UreG_nucleotide-bd"/>
</dbReference>
<dbReference type="Gene3D" id="3.40.50.300">
    <property type="entry name" value="P-loop containing nucleotide triphosphate hydrolases"/>
    <property type="match status" value="1"/>
</dbReference>
<reference evidence="3" key="1">
    <citation type="journal article" date="2019" name="Int. J. Syst. Evol. Microbiol.">
        <title>The Global Catalogue of Microorganisms (GCM) 10K type strain sequencing project: providing services to taxonomists for standard genome sequencing and annotation.</title>
        <authorList>
            <consortium name="The Broad Institute Genomics Platform"/>
            <consortium name="The Broad Institute Genome Sequencing Center for Infectious Disease"/>
            <person name="Wu L."/>
            <person name="Ma J."/>
        </authorList>
    </citation>
    <scope>NUCLEOTIDE SEQUENCE [LARGE SCALE GENOMIC DNA]</scope>
    <source>
        <strain evidence="3">CCUG 55995</strain>
    </source>
</reference>
<name>A0ABV9ID78_9DEIO</name>
<comment type="caution">
    <text evidence="2">The sequence shown here is derived from an EMBL/GenBank/DDBJ whole genome shotgun (WGS) entry which is preliminary data.</text>
</comment>
<protein>
    <submittedName>
        <fullName evidence="2">GTP-binding protein</fullName>
    </submittedName>
</protein>
<evidence type="ECO:0000313" key="2">
    <source>
        <dbReference type="EMBL" id="MFC4640307.1"/>
    </source>
</evidence>
<organism evidence="2 3">
    <name type="scientific">Deinococcus hohokamensis</name>
    <dbReference type="NCBI Taxonomy" id="309883"/>
    <lineage>
        <taxon>Bacteria</taxon>
        <taxon>Thermotogati</taxon>
        <taxon>Deinococcota</taxon>
        <taxon>Deinococci</taxon>
        <taxon>Deinococcales</taxon>
        <taxon>Deinococcaceae</taxon>
        <taxon>Deinococcus</taxon>
    </lineage>
</organism>
<sequence>MMGPGVCWSLLHAVASLLATGDLDHILIESTGIGEPLPVAQTF</sequence>
<dbReference type="Proteomes" id="UP001595952">
    <property type="component" value="Unassembled WGS sequence"/>
</dbReference>
<gene>
    <name evidence="2" type="ORF">ACFO0D_18410</name>
</gene>